<proteinExistence type="predicted"/>
<evidence type="ECO:0000313" key="2">
    <source>
        <dbReference type="Proteomes" id="UP000724584"/>
    </source>
</evidence>
<reference evidence="1 2" key="1">
    <citation type="journal article" date="2021" name="Nat. Commun.">
        <title>Genetic determinants of endophytism in the Arabidopsis root mycobiome.</title>
        <authorList>
            <person name="Mesny F."/>
            <person name="Miyauchi S."/>
            <person name="Thiergart T."/>
            <person name="Pickel B."/>
            <person name="Atanasova L."/>
            <person name="Karlsson M."/>
            <person name="Huettel B."/>
            <person name="Barry K.W."/>
            <person name="Haridas S."/>
            <person name="Chen C."/>
            <person name="Bauer D."/>
            <person name="Andreopoulos W."/>
            <person name="Pangilinan J."/>
            <person name="LaButti K."/>
            <person name="Riley R."/>
            <person name="Lipzen A."/>
            <person name="Clum A."/>
            <person name="Drula E."/>
            <person name="Henrissat B."/>
            <person name="Kohler A."/>
            <person name="Grigoriev I.V."/>
            <person name="Martin F.M."/>
            <person name="Hacquard S."/>
        </authorList>
    </citation>
    <scope>NUCLEOTIDE SEQUENCE [LARGE SCALE GENOMIC DNA]</scope>
    <source>
        <strain evidence="1 2">MPI-SDFR-AT-0079</strain>
    </source>
</reference>
<comment type="caution">
    <text evidence="1">The sequence shown here is derived from an EMBL/GenBank/DDBJ whole genome shotgun (WGS) entry which is preliminary data.</text>
</comment>
<accession>A0ACB7P4D2</accession>
<organism evidence="1 2">
    <name type="scientific">Chaetomium tenue</name>
    <dbReference type="NCBI Taxonomy" id="1854479"/>
    <lineage>
        <taxon>Eukaryota</taxon>
        <taxon>Fungi</taxon>
        <taxon>Dikarya</taxon>
        <taxon>Ascomycota</taxon>
        <taxon>Pezizomycotina</taxon>
        <taxon>Sordariomycetes</taxon>
        <taxon>Sordariomycetidae</taxon>
        <taxon>Sordariales</taxon>
        <taxon>Chaetomiaceae</taxon>
        <taxon>Chaetomium</taxon>
    </lineage>
</organism>
<evidence type="ECO:0000313" key="1">
    <source>
        <dbReference type="EMBL" id="KAH6628782.1"/>
    </source>
</evidence>
<dbReference type="Proteomes" id="UP000724584">
    <property type="component" value="Unassembled WGS sequence"/>
</dbReference>
<gene>
    <name evidence="1" type="ORF">F5144DRAFT_580143</name>
</gene>
<sequence length="175" mass="19212">MLSGASIVSRQIVRNLRSVTQQQQPCGVDLTFLRAYRWTSPGTIDFDNTRRRAAKTDEVRFKYDSVKLKPGAYLIDFIETVQMPRDCMGSIFGRSTLWRSGVAIQAGVVDAGYEGALGALMEVKNTAGLHLVRGARLAQMVVYPMQEAVEGYNGIYQLSGNSTGLDGTGVNGERR</sequence>
<name>A0ACB7P4D2_9PEZI</name>
<dbReference type="EMBL" id="JAGIZQ010000005">
    <property type="protein sequence ID" value="KAH6628782.1"/>
    <property type="molecule type" value="Genomic_DNA"/>
</dbReference>
<protein>
    <submittedName>
        <fullName evidence="1">dUTPase-like protein</fullName>
    </submittedName>
</protein>
<keyword evidence="2" id="KW-1185">Reference proteome</keyword>